<protein>
    <submittedName>
        <fullName evidence="2">Uncharacterized protein</fullName>
    </submittedName>
</protein>
<feature type="compositionally biased region" description="Polar residues" evidence="1">
    <location>
        <begin position="38"/>
        <end position="51"/>
    </location>
</feature>
<feature type="compositionally biased region" description="Basic and acidic residues" evidence="1">
    <location>
        <begin position="175"/>
        <end position="184"/>
    </location>
</feature>
<dbReference type="AlphaFoldDB" id="A0A0D3BYJ9"/>
<evidence type="ECO:0000313" key="3">
    <source>
        <dbReference type="Proteomes" id="UP000032141"/>
    </source>
</evidence>
<evidence type="ECO:0000256" key="1">
    <source>
        <dbReference type="SAM" id="MobiDB-lite"/>
    </source>
</evidence>
<dbReference type="Proteomes" id="UP000032141">
    <property type="component" value="Chromosome C4"/>
</dbReference>
<name>A0A0D3BYJ9_BRAOL</name>
<dbReference type="EnsemblPlants" id="Bo4g125550.1">
    <property type="protein sequence ID" value="Bo4g125550.1"/>
    <property type="gene ID" value="Bo4g125550"/>
</dbReference>
<dbReference type="Gramene" id="Bo4g125550.1">
    <property type="protein sequence ID" value="Bo4g125550.1"/>
    <property type="gene ID" value="Bo4g125550"/>
</dbReference>
<feature type="region of interest" description="Disordered" evidence="1">
    <location>
        <begin position="175"/>
        <end position="194"/>
    </location>
</feature>
<reference evidence="2 3" key="1">
    <citation type="journal article" date="2014" name="Genome Biol.">
        <title>Transcriptome and methylome profiling reveals relics of genome dominance in the mesopolyploid Brassica oleracea.</title>
        <authorList>
            <person name="Parkin I.A."/>
            <person name="Koh C."/>
            <person name="Tang H."/>
            <person name="Robinson S.J."/>
            <person name="Kagale S."/>
            <person name="Clarke W.E."/>
            <person name="Town C.D."/>
            <person name="Nixon J."/>
            <person name="Krishnakumar V."/>
            <person name="Bidwell S.L."/>
            <person name="Denoeud F."/>
            <person name="Belcram H."/>
            <person name="Links M.G."/>
            <person name="Just J."/>
            <person name="Clarke C."/>
            <person name="Bender T."/>
            <person name="Huebert T."/>
            <person name="Mason A.S."/>
            <person name="Pires J.C."/>
            <person name="Barker G."/>
            <person name="Moore J."/>
            <person name="Walley P.G."/>
            <person name="Manoli S."/>
            <person name="Batley J."/>
            <person name="Edwards D."/>
            <person name="Nelson M.N."/>
            <person name="Wang X."/>
            <person name="Paterson A.H."/>
            <person name="King G."/>
            <person name="Bancroft I."/>
            <person name="Chalhoub B."/>
            <person name="Sharpe A.G."/>
        </authorList>
    </citation>
    <scope>NUCLEOTIDE SEQUENCE</scope>
    <source>
        <strain evidence="2 3">cv. TO1000</strain>
    </source>
</reference>
<dbReference type="STRING" id="109376.A0A0D3BYJ9"/>
<accession>A0A0D3BYJ9</accession>
<keyword evidence="3" id="KW-1185">Reference proteome</keyword>
<dbReference type="HOGENOM" id="CLU_1404239_0_0_1"/>
<evidence type="ECO:0000313" key="2">
    <source>
        <dbReference type="EnsemblPlants" id="Bo4g125550.1"/>
    </source>
</evidence>
<organism evidence="2 3">
    <name type="scientific">Brassica oleracea var. oleracea</name>
    <dbReference type="NCBI Taxonomy" id="109376"/>
    <lineage>
        <taxon>Eukaryota</taxon>
        <taxon>Viridiplantae</taxon>
        <taxon>Streptophyta</taxon>
        <taxon>Embryophyta</taxon>
        <taxon>Tracheophyta</taxon>
        <taxon>Spermatophyta</taxon>
        <taxon>Magnoliopsida</taxon>
        <taxon>eudicotyledons</taxon>
        <taxon>Gunneridae</taxon>
        <taxon>Pentapetalae</taxon>
        <taxon>rosids</taxon>
        <taxon>malvids</taxon>
        <taxon>Brassicales</taxon>
        <taxon>Brassicaceae</taxon>
        <taxon>Brassiceae</taxon>
        <taxon>Brassica</taxon>
    </lineage>
</organism>
<sequence length="194" mass="21736">MASTLFLPLKLPSFISNFLKPKSLASVSDSDGPKPTGVVSSSYKESQNSSVSFPYNPAKNMEPLKFEAEGCSRRTSNSFVLWQREFPLSVYNLNILLEGLCKNLEYGKTVILLREKNWNWSIAINKKVKASFAAEVKVCLANTVSHWKDQPHKGSMVLAHLELWILDPPAHSADEEAEVGRRSSSDYFSDDLNH</sequence>
<proteinExistence type="predicted"/>
<reference evidence="2" key="2">
    <citation type="submission" date="2015-03" db="UniProtKB">
        <authorList>
            <consortium name="EnsemblPlants"/>
        </authorList>
    </citation>
    <scope>IDENTIFICATION</scope>
</reference>
<feature type="region of interest" description="Disordered" evidence="1">
    <location>
        <begin position="25"/>
        <end position="51"/>
    </location>
</feature>